<protein>
    <submittedName>
        <fullName evidence="2">N-acetyltransferase</fullName>
    </submittedName>
</protein>
<evidence type="ECO:0000313" key="3">
    <source>
        <dbReference type="Proteomes" id="UP000642993"/>
    </source>
</evidence>
<dbReference type="InterPro" id="IPR045057">
    <property type="entry name" value="Gcn5-rel_NAT"/>
</dbReference>
<reference evidence="2" key="1">
    <citation type="submission" date="2020-09" db="EMBL/GenBank/DDBJ databases">
        <title>Hoyosella lacisalsi sp. nov., a halotolerant actinobacterium isolated from soil of Lake Gudzhirganskoe.</title>
        <authorList>
            <person name="Yang Q."/>
            <person name="Guo P.Y."/>
            <person name="Liu S.W."/>
            <person name="Li F.N."/>
            <person name="Sun C.H."/>
        </authorList>
    </citation>
    <scope>NUCLEOTIDE SEQUENCE</scope>
    <source>
        <strain evidence="2">G463</strain>
    </source>
</reference>
<keyword evidence="3" id="KW-1185">Reference proteome</keyword>
<sequence length="101" mass="11556">MAIEVKHNTEQTRFEIWVDDERAGFTEYRPRGGNRAFIHTEIADKFGGQGLAMQVIQEALDATRGEGLEILPYCPAVRKFLTKHADYVAMVPEDRRAEFDL</sequence>
<dbReference type="SUPFAM" id="SSF55729">
    <property type="entry name" value="Acyl-CoA N-acyltransferases (Nat)"/>
    <property type="match status" value="1"/>
</dbReference>
<feature type="domain" description="N-acetyltransferase" evidence="1">
    <location>
        <begin position="6"/>
        <end position="92"/>
    </location>
</feature>
<dbReference type="InterPro" id="IPR031165">
    <property type="entry name" value="GNAT_YJDJ"/>
</dbReference>
<dbReference type="Pfam" id="PF14542">
    <property type="entry name" value="Acetyltransf_CG"/>
    <property type="match status" value="1"/>
</dbReference>
<dbReference type="AlphaFoldDB" id="A0A927JE59"/>
<evidence type="ECO:0000313" key="2">
    <source>
        <dbReference type="EMBL" id="MBD8507669.1"/>
    </source>
</evidence>
<dbReference type="PANTHER" id="PTHR31435:SF10">
    <property type="entry name" value="BSR4717 PROTEIN"/>
    <property type="match status" value="1"/>
</dbReference>
<dbReference type="InterPro" id="IPR016181">
    <property type="entry name" value="Acyl_CoA_acyltransferase"/>
</dbReference>
<proteinExistence type="predicted"/>
<evidence type="ECO:0000259" key="1">
    <source>
        <dbReference type="PROSITE" id="PS51729"/>
    </source>
</evidence>
<name>A0A927JE59_9ACTN</name>
<dbReference type="Gene3D" id="3.40.630.30">
    <property type="match status" value="1"/>
</dbReference>
<dbReference type="Proteomes" id="UP000642993">
    <property type="component" value="Unassembled WGS sequence"/>
</dbReference>
<comment type="caution">
    <text evidence="2">The sequence shown here is derived from an EMBL/GenBank/DDBJ whole genome shotgun (WGS) entry which is preliminary data.</text>
</comment>
<dbReference type="PROSITE" id="PS51729">
    <property type="entry name" value="GNAT_YJDJ"/>
    <property type="match status" value="1"/>
</dbReference>
<gene>
    <name evidence="2" type="ORF">HT102_14370</name>
</gene>
<dbReference type="PANTHER" id="PTHR31435">
    <property type="entry name" value="PROTEIN NATD1"/>
    <property type="match status" value="1"/>
</dbReference>
<dbReference type="RefSeq" id="WP_192040121.1">
    <property type="nucleotide sequence ID" value="NZ_JACYWE010000009.1"/>
</dbReference>
<organism evidence="2 3">
    <name type="scientific">Lolliginicoccus lacisalsi</name>
    <dbReference type="NCBI Taxonomy" id="2742202"/>
    <lineage>
        <taxon>Bacteria</taxon>
        <taxon>Bacillati</taxon>
        <taxon>Actinomycetota</taxon>
        <taxon>Actinomycetes</taxon>
        <taxon>Mycobacteriales</taxon>
        <taxon>Hoyosellaceae</taxon>
        <taxon>Lolliginicoccus</taxon>
    </lineage>
</organism>
<dbReference type="EMBL" id="JACYWE010000009">
    <property type="protein sequence ID" value="MBD8507669.1"/>
    <property type="molecule type" value="Genomic_DNA"/>
</dbReference>
<accession>A0A927JE59</accession>